<evidence type="ECO:0000256" key="2">
    <source>
        <dbReference type="SAM" id="SignalP"/>
    </source>
</evidence>
<dbReference type="SMART" id="SM00062">
    <property type="entry name" value="PBPb"/>
    <property type="match status" value="1"/>
</dbReference>
<dbReference type="SUPFAM" id="SSF53850">
    <property type="entry name" value="Periplasmic binding protein-like II"/>
    <property type="match status" value="1"/>
</dbReference>
<evidence type="ECO:0000256" key="1">
    <source>
        <dbReference type="ARBA" id="ARBA00022729"/>
    </source>
</evidence>
<dbReference type="PANTHER" id="PTHR35936">
    <property type="entry name" value="MEMBRANE-BOUND LYTIC MUREIN TRANSGLYCOSYLASE F"/>
    <property type="match status" value="1"/>
</dbReference>
<protein>
    <submittedName>
        <fullName evidence="4">Transporter substrate-binding domain-containing protein</fullName>
    </submittedName>
</protein>
<evidence type="ECO:0000313" key="4">
    <source>
        <dbReference type="EMBL" id="MCV2369733.1"/>
    </source>
</evidence>
<gene>
    <name evidence="4" type="ORF">LNV07_16760</name>
</gene>
<keyword evidence="5" id="KW-1185">Reference proteome</keyword>
<dbReference type="RefSeq" id="WP_263572314.1">
    <property type="nucleotide sequence ID" value="NZ_JAJIRN010000007.1"/>
</dbReference>
<keyword evidence="1 2" id="KW-0732">Signal</keyword>
<proteinExistence type="predicted"/>
<organism evidence="4 5">
    <name type="scientific">Roseateles oligotrophus</name>
    <dbReference type="NCBI Taxonomy" id="1769250"/>
    <lineage>
        <taxon>Bacteria</taxon>
        <taxon>Pseudomonadati</taxon>
        <taxon>Pseudomonadota</taxon>
        <taxon>Betaproteobacteria</taxon>
        <taxon>Burkholderiales</taxon>
        <taxon>Sphaerotilaceae</taxon>
        <taxon>Roseateles</taxon>
    </lineage>
</organism>
<feature type="chain" id="PRO_5045681601" evidence="2">
    <location>
        <begin position="35"/>
        <end position="257"/>
    </location>
</feature>
<sequence length="257" mass="27885">MLLHLKPLGLACPALLRALLMGLSLALCSAAAGAAQTVAICVGDFQPYNSPALPQGGPVIQIAVEAMHRSGYELKVEFMPWARVLKDGSEGRCGILGIWRNAERELIFDFSQPLIQQELGFFARRGSKHEYKDAAQLTELVIGVERGSYLPPLLTSKDLRFDPAGSLQKNLLKLARGRIDLAFGAKDAGLAGLEREPELKASVEWLSPGLERKDTHLAFAKTQAQARELLAAFDKGLLGMKADGSLRKILQAAKLDD</sequence>
<accession>A0ABT2YI99</accession>
<dbReference type="Pfam" id="PF00497">
    <property type="entry name" value="SBP_bac_3"/>
    <property type="match status" value="1"/>
</dbReference>
<evidence type="ECO:0000313" key="5">
    <source>
        <dbReference type="Proteomes" id="UP001209701"/>
    </source>
</evidence>
<dbReference type="EMBL" id="JAJIRN010000007">
    <property type="protein sequence ID" value="MCV2369733.1"/>
    <property type="molecule type" value="Genomic_DNA"/>
</dbReference>
<name>A0ABT2YI99_9BURK</name>
<dbReference type="PANTHER" id="PTHR35936:SF25">
    <property type="entry name" value="ABC TRANSPORTER SUBSTRATE-BINDING PROTEIN"/>
    <property type="match status" value="1"/>
</dbReference>
<comment type="caution">
    <text evidence="4">The sequence shown here is derived from an EMBL/GenBank/DDBJ whole genome shotgun (WGS) entry which is preliminary data.</text>
</comment>
<feature type="domain" description="Solute-binding protein family 3/N-terminal" evidence="3">
    <location>
        <begin position="37"/>
        <end position="253"/>
    </location>
</feature>
<reference evidence="4 5" key="1">
    <citation type="submission" date="2021-11" db="EMBL/GenBank/DDBJ databases">
        <authorList>
            <person name="Liang Q."/>
            <person name="Mou H."/>
            <person name="Liu Z."/>
        </authorList>
    </citation>
    <scope>NUCLEOTIDE SEQUENCE [LARGE SCALE GENOMIC DNA]</scope>
    <source>
        <strain evidence="4 5">CHU3</strain>
    </source>
</reference>
<feature type="signal peptide" evidence="2">
    <location>
        <begin position="1"/>
        <end position="34"/>
    </location>
</feature>
<dbReference type="Proteomes" id="UP001209701">
    <property type="component" value="Unassembled WGS sequence"/>
</dbReference>
<dbReference type="Gene3D" id="3.40.190.10">
    <property type="entry name" value="Periplasmic binding protein-like II"/>
    <property type="match status" value="2"/>
</dbReference>
<dbReference type="InterPro" id="IPR001638">
    <property type="entry name" value="Solute-binding_3/MltF_N"/>
</dbReference>
<evidence type="ECO:0000259" key="3">
    <source>
        <dbReference type="SMART" id="SM00062"/>
    </source>
</evidence>